<gene>
    <name evidence="1" type="ORF">ACH5RR_026638</name>
</gene>
<dbReference type="Proteomes" id="UP001630127">
    <property type="component" value="Unassembled WGS sequence"/>
</dbReference>
<accession>A0ABD2Z350</accession>
<sequence length="194" mass="21043">MGWMIQMDGPKTGLFVQSPNYGRGRGRPKKLRRKNLEELRKSKPIVNPNKPNMLSKVGGKLRCSYCQQYAGRNKTNCPKRAFDLGTNNDKESSAIKESSASLTSEVIGVSVPRDPTLTGQDVSVQSNHLGLNLAKFQPFTWKGNNYITLSSLQIAAGGATTSRGNCPEAGYVLVSTIPNRSAPGQKNEAGSRNS</sequence>
<evidence type="ECO:0000313" key="2">
    <source>
        <dbReference type="Proteomes" id="UP001630127"/>
    </source>
</evidence>
<reference evidence="1 2" key="1">
    <citation type="submission" date="2024-11" db="EMBL/GenBank/DDBJ databases">
        <title>A near-complete genome assembly of Cinchona calisaya.</title>
        <authorList>
            <person name="Lian D.C."/>
            <person name="Zhao X.W."/>
            <person name="Wei L."/>
        </authorList>
    </citation>
    <scope>NUCLEOTIDE SEQUENCE [LARGE SCALE GENOMIC DNA]</scope>
    <source>
        <tissue evidence="1">Nenye</tissue>
    </source>
</reference>
<dbReference type="EMBL" id="JBJUIK010000011">
    <property type="protein sequence ID" value="KAL3513921.1"/>
    <property type="molecule type" value="Genomic_DNA"/>
</dbReference>
<protein>
    <submittedName>
        <fullName evidence="1">Uncharacterized protein</fullName>
    </submittedName>
</protein>
<dbReference type="AlphaFoldDB" id="A0ABD2Z350"/>
<name>A0ABD2Z350_9GENT</name>
<evidence type="ECO:0000313" key="1">
    <source>
        <dbReference type="EMBL" id="KAL3513921.1"/>
    </source>
</evidence>
<proteinExistence type="predicted"/>
<organism evidence="1 2">
    <name type="scientific">Cinchona calisaya</name>
    <dbReference type="NCBI Taxonomy" id="153742"/>
    <lineage>
        <taxon>Eukaryota</taxon>
        <taxon>Viridiplantae</taxon>
        <taxon>Streptophyta</taxon>
        <taxon>Embryophyta</taxon>
        <taxon>Tracheophyta</taxon>
        <taxon>Spermatophyta</taxon>
        <taxon>Magnoliopsida</taxon>
        <taxon>eudicotyledons</taxon>
        <taxon>Gunneridae</taxon>
        <taxon>Pentapetalae</taxon>
        <taxon>asterids</taxon>
        <taxon>lamiids</taxon>
        <taxon>Gentianales</taxon>
        <taxon>Rubiaceae</taxon>
        <taxon>Cinchonoideae</taxon>
        <taxon>Cinchoneae</taxon>
        <taxon>Cinchona</taxon>
    </lineage>
</organism>
<comment type="caution">
    <text evidence="1">The sequence shown here is derived from an EMBL/GenBank/DDBJ whole genome shotgun (WGS) entry which is preliminary data.</text>
</comment>
<keyword evidence="2" id="KW-1185">Reference proteome</keyword>